<dbReference type="SUPFAM" id="SSF53300">
    <property type="entry name" value="vWA-like"/>
    <property type="match status" value="1"/>
</dbReference>
<organism evidence="4 5">
    <name type="scientific">Sphingomonas chungangi</name>
    <dbReference type="NCBI Taxonomy" id="2683589"/>
    <lineage>
        <taxon>Bacteria</taxon>
        <taxon>Pseudomonadati</taxon>
        <taxon>Pseudomonadota</taxon>
        <taxon>Alphaproteobacteria</taxon>
        <taxon>Sphingomonadales</taxon>
        <taxon>Sphingomonadaceae</taxon>
        <taxon>Sphingomonas</taxon>
    </lineage>
</organism>
<dbReference type="Pfam" id="PF13400">
    <property type="entry name" value="Tad"/>
    <property type="match status" value="1"/>
</dbReference>
<evidence type="ECO:0000256" key="2">
    <source>
        <dbReference type="SAM" id="Phobius"/>
    </source>
</evidence>
<dbReference type="Proteomes" id="UP000570166">
    <property type="component" value="Unassembled WGS sequence"/>
</dbReference>
<evidence type="ECO:0000313" key="4">
    <source>
        <dbReference type="EMBL" id="MBA2935896.1"/>
    </source>
</evidence>
<dbReference type="Gene3D" id="3.40.50.410">
    <property type="entry name" value="von Willebrand factor, type A domain"/>
    <property type="match status" value="2"/>
</dbReference>
<dbReference type="InterPro" id="IPR028087">
    <property type="entry name" value="Tad_N"/>
</dbReference>
<name>A0A838LCM6_9SPHN</name>
<keyword evidence="5" id="KW-1185">Reference proteome</keyword>
<evidence type="ECO:0000313" key="5">
    <source>
        <dbReference type="Proteomes" id="UP000570166"/>
    </source>
</evidence>
<keyword evidence="2" id="KW-0472">Membrane</keyword>
<dbReference type="EMBL" id="JACEIB010000026">
    <property type="protein sequence ID" value="MBA2935896.1"/>
    <property type="molecule type" value="Genomic_DNA"/>
</dbReference>
<reference evidence="4 5" key="1">
    <citation type="submission" date="2020-07" db="EMBL/GenBank/DDBJ databases">
        <authorList>
            <person name="Sun Q."/>
        </authorList>
    </citation>
    <scope>NUCLEOTIDE SEQUENCE [LARGE SCALE GENOMIC DNA]</scope>
    <source>
        <strain evidence="4 5">CGMCC 1.13654</strain>
    </source>
</reference>
<feature type="region of interest" description="Disordered" evidence="1">
    <location>
        <begin position="392"/>
        <end position="417"/>
    </location>
</feature>
<evidence type="ECO:0000259" key="3">
    <source>
        <dbReference type="Pfam" id="PF13400"/>
    </source>
</evidence>
<comment type="caution">
    <text evidence="4">The sequence shown here is derived from an EMBL/GenBank/DDBJ whole genome shotgun (WGS) entry which is preliminary data.</text>
</comment>
<evidence type="ECO:0000256" key="1">
    <source>
        <dbReference type="SAM" id="MobiDB-lite"/>
    </source>
</evidence>
<accession>A0A838LCM6</accession>
<keyword evidence="2" id="KW-0812">Transmembrane</keyword>
<keyword evidence="2" id="KW-1133">Transmembrane helix</keyword>
<dbReference type="AlphaFoldDB" id="A0A838LCM6"/>
<dbReference type="InterPro" id="IPR036465">
    <property type="entry name" value="vWFA_dom_sf"/>
</dbReference>
<proteinExistence type="predicted"/>
<sequence>MRRPTGQGFLTRLRRDQAGNTLAIMAAALIPLLAFSGCAIDGARLYVIKVRLQQACDAGVLAGRKFMTDQSTTNTTLDPTATAQANAFFKNNFRSGWFSTNTVSFTPVKTSDAQVSGTAIATVPMTIMSIFGVSSKVISVTCQANYDIADTDIMFVLDTTGSMSCLPADSDTTCSNYVNAAGTNSYTRPTDTASGNTSVPGYAGTTAYYVPEKSGSRIAALRSAVLNFYDTMAANVDPSTHIRYGFVTYTSTVNSGAAIQAISPTYMIGGSGNSTTTWNYQTRVQNGDSTSSSNTTYNNVTQSTCNGYASPKTYNSSGTGTGNTVSWTANSNGSTSGKCVVTKTTYTPKWNYQQSPLDVSSFVAGSTVTDPTKVTGATAQWIGCVEERNTTSGTTSFDTNNLPADLDPDLTPTSDATRWRPMWPEVEYARNNYNSTSSQSSTGDSSSIPNLGTPTYYQYGYVTCGKPVQRLSTLTRTQVSNYVNATDFRAIGGTYHDTGMIWGTRMLDPNGIFSGDTAAWPGRQTPNRVIVFLTDGDMEPSQYLYGMYGVEYYDRRVTGGDFTNIKTYHNARFLAECSKAKSMNIDVWTVTIGPSSTSQMQSCATTTAQALYTTDGTGLSNEFAAIAKQVAMLRITK</sequence>
<gene>
    <name evidence="4" type="ORF">HZF05_17590</name>
</gene>
<feature type="domain" description="Putative Flp pilus-assembly TadG-like N-terminal" evidence="3">
    <location>
        <begin position="19"/>
        <end position="63"/>
    </location>
</feature>
<protein>
    <submittedName>
        <fullName evidence="4">Tad domain-containing protein</fullName>
    </submittedName>
</protein>
<feature type="transmembrane region" description="Helical" evidence="2">
    <location>
        <begin position="21"/>
        <end position="47"/>
    </location>
</feature>
<feature type="compositionally biased region" description="Polar residues" evidence="1">
    <location>
        <begin position="392"/>
        <end position="402"/>
    </location>
</feature>